<evidence type="ECO:0000256" key="5">
    <source>
        <dbReference type="ARBA" id="ARBA00022723"/>
    </source>
</evidence>
<evidence type="ECO:0000256" key="8">
    <source>
        <dbReference type="SAM" id="MobiDB-lite"/>
    </source>
</evidence>
<evidence type="ECO:0000256" key="1">
    <source>
        <dbReference type="ARBA" id="ARBA00001968"/>
    </source>
</evidence>
<comment type="cofactor">
    <cofactor evidence="1">
        <name>a divalent metal cation</name>
        <dbReference type="ChEBI" id="CHEBI:60240"/>
    </cofactor>
</comment>
<comment type="subcellular location">
    <subcellularLocation>
        <location evidence="2">Nucleus</location>
    </subcellularLocation>
</comment>
<evidence type="ECO:0000256" key="3">
    <source>
        <dbReference type="ARBA" id="ARBA00006958"/>
    </source>
</evidence>
<dbReference type="EMBL" id="OV696702">
    <property type="protein sequence ID" value="CAH1248880.1"/>
    <property type="molecule type" value="Genomic_DNA"/>
</dbReference>
<evidence type="ECO:0000259" key="9">
    <source>
        <dbReference type="Pfam" id="PF13359"/>
    </source>
</evidence>
<evidence type="ECO:0000256" key="2">
    <source>
        <dbReference type="ARBA" id="ARBA00004123"/>
    </source>
</evidence>
<dbReference type="GO" id="GO:0046872">
    <property type="term" value="F:metal ion binding"/>
    <property type="evidence" value="ECO:0007669"/>
    <property type="project" value="UniProtKB-KW"/>
</dbReference>
<dbReference type="OrthoDB" id="6123354at2759"/>
<keyword evidence="4" id="KW-0540">Nuclease</keyword>
<feature type="region of interest" description="Disordered" evidence="8">
    <location>
        <begin position="1"/>
        <end position="34"/>
    </location>
</feature>
<gene>
    <name evidence="10" type="primary">HARBI1</name>
    <name evidence="10" type="ORF">BLAG_LOCUS10169</name>
</gene>
<evidence type="ECO:0000256" key="4">
    <source>
        <dbReference type="ARBA" id="ARBA00022722"/>
    </source>
</evidence>
<dbReference type="GO" id="GO:0005634">
    <property type="term" value="C:nucleus"/>
    <property type="evidence" value="ECO:0007669"/>
    <property type="project" value="UniProtKB-SubCell"/>
</dbReference>
<dbReference type="Pfam" id="PF13359">
    <property type="entry name" value="DDE_Tnp_4"/>
    <property type="match status" value="1"/>
</dbReference>
<feature type="domain" description="DDE Tnp4" evidence="9">
    <location>
        <begin position="169"/>
        <end position="332"/>
    </location>
</feature>
<keyword evidence="6" id="KW-0378">Hydrolase</keyword>
<dbReference type="AlphaFoldDB" id="A0A8J9Z737"/>
<dbReference type="GO" id="GO:0016787">
    <property type="term" value="F:hydrolase activity"/>
    <property type="evidence" value="ECO:0007669"/>
    <property type="project" value="UniProtKB-KW"/>
</dbReference>
<reference evidence="10" key="1">
    <citation type="submission" date="2022-01" db="EMBL/GenBank/DDBJ databases">
        <authorList>
            <person name="Braso-Vives M."/>
        </authorList>
    </citation>
    <scope>NUCLEOTIDE SEQUENCE</scope>
</reference>
<dbReference type="InterPro" id="IPR045249">
    <property type="entry name" value="HARBI1-like"/>
</dbReference>
<evidence type="ECO:0000313" key="10">
    <source>
        <dbReference type="EMBL" id="CAH1248880.1"/>
    </source>
</evidence>
<dbReference type="PANTHER" id="PTHR22930:SF198">
    <property type="entry name" value="DDE TNP4 DOMAIN-CONTAINING PROTEIN"/>
    <property type="match status" value="1"/>
</dbReference>
<feature type="compositionally biased region" description="Polar residues" evidence="8">
    <location>
        <begin position="1"/>
        <end position="10"/>
    </location>
</feature>
<keyword evidence="7" id="KW-0539">Nucleus</keyword>
<comment type="similarity">
    <text evidence="3">Belongs to the HARBI1 family.</text>
</comment>
<name>A0A8J9Z737_BRALA</name>
<proteinExistence type="inferred from homology"/>
<accession>A0A8J9Z737</accession>
<dbReference type="InterPro" id="IPR027806">
    <property type="entry name" value="HARBI1_dom"/>
</dbReference>
<keyword evidence="11" id="KW-1185">Reference proteome</keyword>
<sequence length="341" mass="38831">MTSSTYNSISFVKEREEGEEHAKGPSGSGRGEKITVWDLSPINGGATKRRHKGLPKLHENAPAMYDELLARVGRRLSKEDTFMRYPLEPGLKLALTLHHIISGNMYASMKFAWRVPHNTISVIVPQVCEAIIAEYMDQVMVCPSTPNQWHQIADRFLQKWNFPHTCGAIDGKHVACRCPENSGSMYFNYKGFYSILLFAMVDADYKFIWADIGGLGSASDAQVFNGSELKECIEDGTIDFPDPEPLPNDTQDVPFFIIGDAFSLRTTLMKPYSRRCMSREERIFNYRISRARRVVENAFGILSNRFQVMPTTMKHQPSTVKLIVTTCVVLHNLMRIRYQFK</sequence>
<dbReference type="GO" id="GO:0004518">
    <property type="term" value="F:nuclease activity"/>
    <property type="evidence" value="ECO:0007669"/>
    <property type="project" value="UniProtKB-KW"/>
</dbReference>
<evidence type="ECO:0000256" key="6">
    <source>
        <dbReference type="ARBA" id="ARBA00022801"/>
    </source>
</evidence>
<dbReference type="PANTHER" id="PTHR22930">
    <property type="match status" value="1"/>
</dbReference>
<protein>
    <submittedName>
        <fullName evidence="10">HARBI1 protein</fullName>
    </submittedName>
</protein>
<organism evidence="10 11">
    <name type="scientific">Branchiostoma lanceolatum</name>
    <name type="common">Common lancelet</name>
    <name type="synonym">Amphioxus lanceolatum</name>
    <dbReference type="NCBI Taxonomy" id="7740"/>
    <lineage>
        <taxon>Eukaryota</taxon>
        <taxon>Metazoa</taxon>
        <taxon>Chordata</taxon>
        <taxon>Cephalochordata</taxon>
        <taxon>Leptocardii</taxon>
        <taxon>Amphioxiformes</taxon>
        <taxon>Branchiostomatidae</taxon>
        <taxon>Branchiostoma</taxon>
    </lineage>
</organism>
<evidence type="ECO:0000313" key="11">
    <source>
        <dbReference type="Proteomes" id="UP000838412"/>
    </source>
</evidence>
<feature type="compositionally biased region" description="Basic and acidic residues" evidence="8">
    <location>
        <begin position="12"/>
        <end position="23"/>
    </location>
</feature>
<keyword evidence="5" id="KW-0479">Metal-binding</keyword>
<dbReference type="Proteomes" id="UP000838412">
    <property type="component" value="Chromosome 17"/>
</dbReference>
<evidence type="ECO:0000256" key="7">
    <source>
        <dbReference type="ARBA" id="ARBA00023242"/>
    </source>
</evidence>